<sequence>MAACTRTIVKVLTGCHIHSLTPCHSTLASVSQTALRHLPVRTFAAVKPAKKEKKDEKTKVEKKVRIIDNTNRHKPYGLRAWAPVDDVYVIKHYPRPVYDPDTAVDMLKSFQQIEHTAPAQFVYIDLKLDMTLEKKKMVDTFVSTVHLPHPFKAELNKVVLFTEDPDQAKLATENGATFVGGEELIPKILNDEIQADFYLSVPEFLSKLPPLKNKLRKKFPKSKRGLVGVDIVKMLNLFKTGHEYVVERDCYVVTKIATLDMPKEHILSNLRTVIEDVCTYRPLSFGPFVERAIISSSTSEALKFHFQKFLPSVEEETVSSLVHCVPL</sequence>
<dbReference type="OrthoDB" id="1747252at2759"/>
<organism evidence="4 5">
    <name type="scientific">Conger conger</name>
    <name type="common">Conger eel</name>
    <name type="synonym">Muraena conger</name>
    <dbReference type="NCBI Taxonomy" id="82655"/>
    <lineage>
        <taxon>Eukaryota</taxon>
        <taxon>Metazoa</taxon>
        <taxon>Chordata</taxon>
        <taxon>Craniata</taxon>
        <taxon>Vertebrata</taxon>
        <taxon>Euteleostomi</taxon>
        <taxon>Actinopterygii</taxon>
        <taxon>Neopterygii</taxon>
        <taxon>Teleostei</taxon>
        <taxon>Anguilliformes</taxon>
        <taxon>Congridae</taxon>
        <taxon>Conger</taxon>
    </lineage>
</organism>
<dbReference type="Gene3D" id="3.30.190.20">
    <property type="match status" value="1"/>
</dbReference>
<keyword evidence="5" id="KW-1185">Reference proteome</keyword>
<dbReference type="AlphaFoldDB" id="A0A9Q1D8X2"/>
<dbReference type="Pfam" id="PF00687">
    <property type="entry name" value="Ribosomal_L1"/>
    <property type="match status" value="1"/>
</dbReference>
<keyword evidence="2" id="KW-0689">Ribosomal protein</keyword>
<keyword evidence="3" id="KW-0687">Ribonucleoprotein</keyword>
<protein>
    <recommendedName>
        <fullName evidence="6">Mitochondrial ribosomal protein L1</fullName>
    </recommendedName>
</protein>
<evidence type="ECO:0008006" key="6">
    <source>
        <dbReference type="Google" id="ProtNLM"/>
    </source>
</evidence>
<dbReference type="EMBL" id="JAFJMO010000011">
    <property type="protein sequence ID" value="KAJ8263038.1"/>
    <property type="molecule type" value="Genomic_DNA"/>
</dbReference>
<dbReference type="InterPro" id="IPR016095">
    <property type="entry name" value="Ribosomal_uL1_3-a/b-sand"/>
</dbReference>
<dbReference type="Proteomes" id="UP001152803">
    <property type="component" value="Unassembled WGS sequence"/>
</dbReference>
<accession>A0A9Q1D8X2</accession>
<dbReference type="InterPro" id="IPR028364">
    <property type="entry name" value="Ribosomal_uL1/biogenesis"/>
</dbReference>
<comment type="caution">
    <text evidence="4">The sequence shown here is derived from an EMBL/GenBank/DDBJ whole genome shotgun (WGS) entry which is preliminary data.</text>
</comment>
<dbReference type="PANTHER" id="PTHR36427">
    <property type="entry name" value="54S RIBOSOMAL PROTEIN L1, MITOCHONDRIAL"/>
    <property type="match status" value="1"/>
</dbReference>
<dbReference type="GO" id="GO:0005840">
    <property type="term" value="C:ribosome"/>
    <property type="evidence" value="ECO:0007669"/>
    <property type="project" value="UniProtKB-KW"/>
</dbReference>
<dbReference type="GO" id="GO:1990904">
    <property type="term" value="C:ribonucleoprotein complex"/>
    <property type="evidence" value="ECO:0007669"/>
    <property type="project" value="UniProtKB-KW"/>
</dbReference>
<evidence type="ECO:0000256" key="2">
    <source>
        <dbReference type="ARBA" id="ARBA00022980"/>
    </source>
</evidence>
<dbReference type="PANTHER" id="PTHR36427:SF3">
    <property type="entry name" value="LARGE RIBOSOMAL SUBUNIT PROTEIN UL1M"/>
    <property type="match status" value="1"/>
</dbReference>
<dbReference type="SUPFAM" id="SSF56808">
    <property type="entry name" value="Ribosomal protein L1"/>
    <property type="match status" value="1"/>
</dbReference>
<dbReference type="Gene3D" id="3.40.50.790">
    <property type="match status" value="1"/>
</dbReference>
<evidence type="ECO:0000256" key="3">
    <source>
        <dbReference type="ARBA" id="ARBA00023274"/>
    </source>
</evidence>
<evidence type="ECO:0000313" key="4">
    <source>
        <dbReference type="EMBL" id="KAJ8263038.1"/>
    </source>
</evidence>
<proteinExistence type="inferred from homology"/>
<gene>
    <name evidence="4" type="ORF">COCON_G00154950</name>
</gene>
<reference evidence="4" key="1">
    <citation type="journal article" date="2023" name="Science">
        <title>Genome structures resolve the early diversification of teleost fishes.</title>
        <authorList>
            <person name="Parey E."/>
            <person name="Louis A."/>
            <person name="Montfort J."/>
            <person name="Bouchez O."/>
            <person name="Roques C."/>
            <person name="Iampietro C."/>
            <person name="Lluch J."/>
            <person name="Castinel A."/>
            <person name="Donnadieu C."/>
            <person name="Desvignes T."/>
            <person name="Floi Bucao C."/>
            <person name="Jouanno E."/>
            <person name="Wen M."/>
            <person name="Mejri S."/>
            <person name="Dirks R."/>
            <person name="Jansen H."/>
            <person name="Henkel C."/>
            <person name="Chen W.J."/>
            <person name="Zahm M."/>
            <person name="Cabau C."/>
            <person name="Klopp C."/>
            <person name="Thompson A.W."/>
            <person name="Robinson-Rechavi M."/>
            <person name="Braasch I."/>
            <person name="Lecointre G."/>
            <person name="Bobe J."/>
            <person name="Postlethwait J.H."/>
            <person name="Berthelot C."/>
            <person name="Roest Crollius H."/>
            <person name="Guiguen Y."/>
        </authorList>
    </citation>
    <scope>NUCLEOTIDE SEQUENCE</scope>
    <source>
        <strain evidence="4">Concon-B</strain>
    </source>
</reference>
<evidence type="ECO:0000256" key="1">
    <source>
        <dbReference type="ARBA" id="ARBA00010531"/>
    </source>
</evidence>
<dbReference type="InterPro" id="IPR023674">
    <property type="entry name" value="Ribosomal_uL1-like"/>
</dbReference>
<evidence type="ECO:0000313" key="5">
    <source>
        <dbReference type="Proteomes" id="UP001152803"/>
    </source>
</evidence>
<comment type="similarity">
    <text evidence="1">Belongs to the universal ribosomal protein uL1 family.</text>
</comment>
<name>A0A9Q1D8X2_CONCO</name>